<comment type="caution">
    <text evidence="2">The sequence shown here is derived from an EMBL/GenBank/DDBJ whole genome shotgun (WGS) entry which is preliminary data.</text>
</comment>
<keyword evidence="3" id="KW-1185">Reference proteome</keyword>
<evidence type="ECO:0000256" key="1">
    <source>
        <dbReference type="SAM" id="Phobius"/>
    </source>
</evidence>
<evidence type="ECO:0000313" key="2">
    <source>
        <dbReference type="EMBL" id="MFC5712559.1"/>
    </source>
</evidence>
<proteinExistence type="predicted"/>
<keyword evidence="1" id="KW-1133">Transmembrane helix</keyword>
<keyword evidence="1" id="KW-0472">Membrane</keyword>
<name>A0ABW0YQB3_9BACI</name>
<accession>A0ABW0YQB3</accession>
<feature type="transmembrane region" description="Helical" evidence="1">
    <location>
        <begin position="6"/>
        <end position="27"/>
    </location>
</feature>
<dbReference type="EMBL" id="JBHSOZ010000003">
    <property type="protein sequence ID" value="MFC5712559.1"/>
    <property type="molecule type" value="Genomic_DNA"/>
</dbReference>
<reference evidence="3" key="1">
    <citation type="journal article" date="2019" name="Int. J. Syst. Evol. Microbiol.">
        <title>The Global Catalogue of Microorganisms (GCM) 10K type strain sequencing project: providing services to taxonomists for standard genome sequencing and annotation.</title>
        <authorList>
            <consortium name="The Broad Institute Genomics Platform"/>
            <consortium name="The Broad Institute Genome Sequencing Center for Infectious Disease"/>
            <person name="Wu L."/>
            <person name="Ma J."/>
        </authorList>
    </citation>
    <scope>NUCLEOTIDE SEQUENCE [LARGE SCALE GENOMIC DNA]</scope>
    <source>
        <strain evidence="3">CECT 7184</strain>
    </source>
</reference>
<dbReference type="Proteomes" id="UP001596142">
    <property type="component" value="Unassembled WGS sequence"/>
</dbReference>
<organism evidence="2 3">
    <name type="scientific">Thalassorhabdus alkalitolerans</name>
    <dbReference type="NCBI Taxonomy" id="2282697"/>
    <lineage>
        <taxon>Bacteria</taxon>
        <taxon>Bacillati</taxon>
        <taxon>Bacillota</taxon>
        <taxon>Bacilli</taxon>
        <taxon>Bacillales</taxon>
        <taxon>Bacillaceae</taxon>
        <taxon>Thalassorhabdus</taxon>
    </lineage>
</organism>
<evidence type="ECO:0000313" key="3">
    <source>
        <dbReference type="Proteomes" id="UP001596142"/>
    </source>
</evidence>
<sequence>MMTFTPWLFYLLLSVTIIILVSGLGWLMQKGIKNLKKEGSKRWERGGAVLLAILMIGFYFWIAEGFTDRASYGETIVTPQGFEQVEEGQKVLIPFSSYLVIERLYEFGFAAQEEVKGEVINIRLFIEDPPSLLQEFPECIEGDGVFTNHARFDFRGCYEGHWQSAIVEELQQEDSLEQASRDIEGMFPYFSVGLGSE</sequence>
<dbReference type="RefSeq" id="WP_385939745.1">
    <property type="nucleotide sequence ID" value="NZ_JBHSOZ010000003.1"/>
</dbReference>
<keyword evidence="1" id="KW-0812">Transmembrane</keyword>
<feature type="transmembrane region" description="Helical" evidence="1">
    <location>
        <begin position="47"/>
        <end position="63"/>
    </location>
</feature>
<protein>
    <submittedName>
        <fullName evidence="2">Uncharacterized protein</fullName>
    </submittedName>
</protein>
<gene>
    <name evidence="2" type="ORF">ACFPU1_07185</name>
</gene>